<evidence type="ECO:0000313" key="2">
    <source>
        <dbReference type="EMBL" id="MCP2729018.1"/>
    </source>
</evidence>
<feature type="region of interest" description="Disordered" evidence="1">
    <location>
        <begin position="375"/>
        <end position="405"/>
    </location>
</feature>
<sequence>MSSRKRIERKNPWQPTPAPDILQSRPFSNGLGPRESKLPTTNDILQTRPFSPRDQDVSIPKDTRSFEEKMIGAEFRYNGVSIPAFAPSTESPTLQREEEVGEDVQEDQRLLEVGGEVLQRDESSGNKKTQKKLNPKTEPGEIYIRHWIEQPLGFLFIPDLKNGQWYDIDREYDIPKNPQQSFWKAAVYNTTNNNYKAYKTIAQRHAFYKFADAYLNTQDKAIKSKWFKAAAIVTQDNAVGAAEGVNLWFLSDNAEEFLKGGNEFLFQYNMKNFSYLMQGSEIPGMEGLRGRELDHRLVEFEQSKVQEFINNYKGNGSIDDITKEINRSFTLPFAPSVVKEVIEENFTSKGKEFSFKDYQDRLVLGKMMVDKLYGKSGHSPASAPAPVPSPGFPPSPPPPQIQKKESEALQNIQPYNFRTISPQASPITIQRQVSSPPPKPTYGTAKTTAPIAKTSESPYNQVLDKLTQEVRLFANAQIILDWVKIHGEKIGQGLKFNLADLLNDPIIVNKIKPKPTSASNLQEILNLMINYGIVSVFPGTSTNEYVVISDTTSFNQGKQQITESKNKLEEKLGKGKKNKEKRLDSLNPLVETDELPMELASGGMGYEDKEKKKPREKQRDIDSTKKLEKIEEAIEEIKNSNEDESKKQEKLTKLEQQRKQATEGVRKAKGYRTFAKEVVDFLKGLGEKNSTWSAGTYPGHSWGEFSVDIFLKTSLEDVTEAEDSQYPGKYWKKNVVIQFFDDLNATAEEKEFAWLGIYNDVRVAQEINKKYGGSRLQRVENHGPDGHKLHIHLDLWSVNLNWTSVKDYKLDGDRIKLK</sequence>
<evidence type="ECO:0000256" key="1">
    <source>
        <dbReference type="SAM" id="MobiDB-lite"/>
    </source>
</evidence>
<feature type="region of interest" description="Disordered" evidence="1">
    <location>
        <begin position="1"/>
        <end position="63"/>
    </location>
</feature>
<dbReference type="RefSeq" id="WP_254011807.1">
    <property type="nucleotide sequence ID" value="NZ_JAMZMM010000088.1"/>
</dbReference>
<accession>A0AAE3GSI0</accession>
<feature type="compositionally biased region" description="Basic and acidic residues" evidence="1">
    <location>
        <begin position="564"/>
        <end position="573"/>
    </location>
</feature>
<comment type="caution">
    <text evidence="2">The sequence shown here is derived from an EMBL/GenBank/DDBJ whole genome shotgun (WGS) entry which is preliminary data.</text>
</comment>
<keyword evidence="3" id="KW-1185">Reference proteome</keyword>
<name>A0AAE3GSI0_9CYAN</name>
<organism evidence="2 3">
    <name type="scientific">Limnofasciculus baicalensis BBK-W-15</name>
    <dbReference type="NCBI Taxonomy" id="2699891"/>
    <lineage>
        <taxon>Bacteria</taxon>
        <taxon>Bacillati</taxon>
        <taxon>Cyanobacteriota</taxon>
        <taxon>Cyanophyceae</taxon>
        <taxon>Coleofasciculales</taxon>
        <taxon>Coleofasciculaceae</taxon>
        <taxon>Limnofasciculus</taxon>
        <taxon>Limnofasciculus baicalensis</taxon>
    </lineage>
</organism>
<protein>
    <submittedName>
        <fullName evidence="2">Uncharacterized protein</fullName>
    </submittedName>
</protein>
<feature type="compositionally biased region" description="Basic and acidic residues" evidence="1">
    <location>
        <begin position="606"/>
        <end position="624"/>
    </location>
</feature>
<feature type="compositionally biased region" description="Pro residues" evidence="1">
    <location>
        <begin position="383"/>
        <end position="400"/>
    </location>
</feature>
<dbReference type="EMBL" id="JAMZMM010000088">
    <property type="protein sequence ID" value="MCP2729018.1"/>
    <property type="molecule type" value="Genomic_DNA"/>
</dbReference>
<feature type="compositionally biased region" description="Basic and acidic residues" evidence="1">
    <location>
        <begin position="51"/>
        <end position="63"/>
    </location>
</feature>
<feature type="region of interest" description="Disordered" evidence="1">
    <location>
        <begin position="84"/>
        <end position="136"/>
    </location>
</feature>
<feature type="compositionally biased region" description="Polar residues" evidence="1">
    <location>
        <begin position="38"/>
        <end position="49"/>
    </location>
</feature>
<feature type="region of interest" description="Disordered" evidence="1">
    <location>
        <begin position="556"/>
        <end position="624"/>
    </location>
</feature>
<proteinExistence type="predicted"/>
<dbReference type="AlphaFoldDB" id="A0AAE3GSI0"/>
<feature type="region of interest" description="Disordered" evidence="1">
    <location>
        <begin position="426"/>
        <end position="446"/>
    </location>
</feature>
<gene>
    <name evidence="2" type="ORF">NJ959_11175</name>
</gene>
<reference evidence="2" key="1">
    <citation type="submission" date="2022-06" db="EMBL/GenBank/DDBJ databases">
        <title>New cyanobacteria of genus Symplocastrum in benthos of Lake Baikal.</title>
        <authorList>
            <person name="Sorokovikova E."/>
            <person name="Tikhonova I."/>
            <person name="Krasnopeev A."/>
            <person name="Evseev P."/>
            <person name="Gladkikh A."/>
            <person name="Belykh O."/>
        </authorList>
    </citation>
    <scope>NUCLEOTIDE SEQUENCE</scope>
    <source>
        <strain evidence="2">BBK-W-15</strain>
    </source>
</reference>
<evidence type="ECO:0000313" key="3">
    <source>
        <dbReference type="Proteomes" id="UP001204953"/>
    </source>
</evidence>
<dbReference type="Proteomes" id="UP001204953">
    <property type="component" value="Unassembled WGS sequence"/>
</dbReference>